<dbReference type="EMBL" id="BSXT01000900">
    <property type="protein sequence ID" value="GMF35881.1"/>
    <property type="molecule type" value="Genomic_DNA"/>
</dbReference>
<dbReference type="AlphaFoldDB" id="A0A9W6XCG6"/>
<sequence>MPPTAPAASTFDLERSSAGQFLSVATPPPAWKPREQDNANAQRPGRWNRLVCGYRVAEFGATLAMFLVAKSFTLMAVNDRPIPRIEIHLNSTTTIYARDPSVDEKKLHEQGTAPPPVNLYAAGLS</sequence>
<protein>
    <submittedName>
        <fullName evidence="2">Unnamed protein product</fullName>
    </submittedName>
</protein>
<name>A0A9W6XCG6_9STRA</name>
<evidence type="ECO:0000256" key="1">
    <source>
        <dbReference type="SAM" id="MobiDB-lite"/>
    </source>
</evidence>
<organism evidence="2 3">
    <name type="scientific">Phytophthora fragariaefolia</name>
    <dbReference type="NCBI Taxonomy" id="1490495"/>
    <lineage>
        <taxon>Eukaryota</taxon>
        <taxon>Sar</taxon>
        <taxon>Stramenopiles</taxon>
        <taxon>Oomycota</taxon>
        <taxon>Peronosporomycetes</taxon>
        <taxon>Peronosporales</taxon>
        <taxon>Peronosporaceae</taxon>
        <taxon>Phytophthora</taxon>
    </lineage>
</organism>
<dbReference type="OrthoDB" id="10030083at2759"/>
<proteinExistence type="predicted"/>
<gene>
    <name evidence="2" type="ORF">Pfra01_000961700</name>
</gene>
<keyword evidence="3" id="KW-1185">Reference proteome</keyword>
<dbReference type="Proteomes" id="UP001165121">
    <property type="component" value="Unassembled WGS sequence"/>
</dbReference>
<feature type="region of interest" description="Disordered" evidence="1">
    <location>
        <begin position="24"/>
        <end position="43"/>
    </location>
</feature>
<evidence type="ECO:0000313" key="2">
    <source>
        <dbReference type="EMBL" id="GMF35881.1"/>
    </source>
</evidence>
<comment type="caution">
    <text evidence="2">The sequence shown here is derived from an EMBL/GenBank/DDBJ whole genome shotgun (WGS) entry which is preliminary data.</text>
</comment>
<reference evidence="2" key="1">
    <citation type="submission" date="2023-04" db="EMBL/GenBank/DDBJ databases">
        <title>Phytophthora fragariaefolia NBRC 109709.</title>
        <authorList>
            <person name="Ichikawa N."/>
            <person name="Sato H."/>
            <person name="Tonouchi N."/>
        </authorList>
    </citation>
    <scope>NUCLEOTIDE SEQUENCE</scope>
    <source>
        <strain evidence="2">NBRC 109709</strain>
    </source>
</reference>
<accession>A0A9W6XCG6</accession>
<evidence type="ECO:0000313" key="3">
    <source>
        <dbReference type="Proteomes" id="UP001165121"/>
    </source>
</evidence>